<dbReference type="Gene3D" id="3.30.9.90">
    <property type="match status" value="1"/>
</dbReference>
<dbReference type="InterPro" id="IPR007859">
    <property type="entry name" value="ETF-QO/FixX_C"/>
</dbReference>
<keyword evidence="18" id="KW-1185">Reference proteome</keyword>
<accession>A0A318N1K8</accession>
<evidence type="ECO:0000256" key="5">
    <source>
        <dbReference type="ARBA" id="ARBA00022630"/>
    </source>
</evidence>
<evidence type="ECO:0000256" key="15">
    <source>
        <dbReference type="RuleBase" id="RU366068"/>
    </source>
</evidence>
<dbReference type="PROSITE" id="PS51379">
    <property type="entry name" value="4FE4S_FER_2"/>
    <property type="match status" value="1"/>
</dbReference>
<dbReference type="GO" id="GO:0046872">
    <property type="term" value="F:metal ion binding"/>
    <property type="evidence" value="ECO:0007669"/>
    <property type="project" value="UniProtKB-KW"/>
</dbReference>
<comment type="cofactor">
    <cofactor evidence="1 15">
        <name>FAD</name>
        <dbReference type="ChEBI" id="CHEBI:57692"/>
    </cofactor>
</comment>
<comment type="subcellular location">
    <subcellularLocation>
        <location evidence="3">Membrane</location>
    </subcellularLocation>
</comment>
<dbReference type="GO" id="GO:0051539">
    <property type="term" value="F:4 iron, 4 sulfur cluster binding"/>
    <property type="evidence" value="ECO:0007669"/>
    <property type="project" value="UniProtKB-UniRule"/>
</dbReference>
<evidence type="ECO:0000256" key="10">
    <source>
        <dbReference type="ARBA" id="ARBA00023002"/>
    </source>
</evidence>
<evidence type="ECO:0000256" key="9">
    <source>
        <dbReference type="ARBA" id="ARBA00022982"/>
    </source>
</evidence>
<sequence length="548" mass="61126">MGEVVREQMEFDILIVGGGPAGLSAAIRLKQLLPSLEICLIEKASEIGAHIVSGVVIEPTALNELIPDWQQKNAPLDTSVQHEAFFYLPNEDKSINIPIIKSIMPQMDNEGNYVGSLGDFCRWLAAEAEAMDIQIFPGFAGSDLIIENNRVMGVVTGDMGLEKDGSQGGNYVPGMELRAKYTLFAEGCRGSLSKKLMGFFNLRQGVDPQTYGIGIKELWEIPQEKFSAGYIQHSFGWPLDNRTYGGSWLYHFGSNLVSCGFVLGLDYENTWLSPFDEMQRVKKHPIIRKYLEGGRRIGYSARALSEGGYQSIPKLTFPGGLLIGDAAGFLNVPKIKGTHTAMKSGMIAAESIVEALNTQQAEPMIYQFRIRKSWVYDELYQVRNIRPAFAKFGAKFATLYTGFDSLVRGKVPWTFRHRLADNDKLKAASLCVKPDYPKPDDKLTFSRESSVFLANIDHRDDQPVHLKLKNPSIWKTVNWDIFKAPETRYCPAGVYEVVDADHENQEPKLQINAQNCIHCKTCDIKDPTQNIDWETPEGGSGPNYSGGM</sequence>
<comment type="catalytic activity">
    <reaction evidence="15">
        <text>a ubiquinone + reduced [electron-transfer flavoprotein] = a ubiquinol + oxidized [electron-transfer flavoprotein] + H(+)</text>
        <dbReference type="Rhea" id="RHEA:24052"/>
        <dbReference type="Rhea" id="RHEA-COMP:9565"/>
        <dbReference type="Rhea" id="RHEA-COMP:9566"/>
        <dbReference type="Rhea" id="RHEA-COMP:10685"/>
        <dbReference type="Rhea" id="RHEA-COMP:10686"/>
        <dbReference type="ChEBI" id="CHEBI:15378"/>
        <dbReference type="ChEBI" id="CHEBI:16389"/>
        <dbReference type="ChEBI" id="CHEBI:17976"/>
        <dbReference type="ChEBI" id="CHEBI:57692"/>
        <dbReference type="ChEBI" id="CHEBI:58307"/>
        <dbReference type="EC" id="1.5.5.1"/>
    </reaction>
</comment>
<dbReference type="InterPro" id="IPR036188">
    <property type="entry name" value="FAD/NAD-bd_sf"/>
</dbReference>
<keyword evidence="11 15" id="KW-0408">Iron</keyword>
<dbReference type="Pfam" id="PF21162">
    <property type="entry name" value="ETFQO_UQ-bd"/>
    <property type="match status" value="1"/>
</dbReference>
<keyword evidence="13 15" id="KW-0830">Ubiquinone</keyword>
<gene>
    <name evidence="17" type="ORF">DK869_06465</name>
</gene>
<keyword evidence="9 15" id="KW-0249">Electron transport</keyword>
<evidence type="ECO:0000256" key="3">
    <source>
        <dbReference type="ARBA" id="ARBA00004370"/>
    </source>
</evidence>
<keyword evidence="10 15" id="KW-0560">Oxidoreductase</keyword>
<keyword evidence="8" id="KW-0809">Transit peptide</keyword>
<protein>
    <recommendedName>
        <fullName evidence="15">Electron transfer flavoprotein-ubiquinone oxidoreductase</fullName>
        <shortName evidence="15">ETF-QO</shortName>
        <ecNumber evidence="15">1.5.5.1</ecNumber>
    </recommendedName>
</protein>
<dbReference type="InterPro" id="IPR017896">
    <property type="entry name" value="4Fe4S_Fe-S-bd"/>
</dbReference>
<dbReference type="PANTHER" id="PTHR10617:SF107">
    <property type="entry name" value="ELECTRON TRANSFER FLAVOPROTEIN-UBIQUINONE OXIDOREDUCTASE, MITOCHONDRIAL"/>
    <property type="match status" value="1"/>
</dbReference>
<comment type="caution">
    <text evidence="17">The sequence shown here is derived from an EMBL/GenBank/DDBJ whole genome shotgun (WGS) entry which is preliminary data.</text>
</comment>
<evidence type="ECO:0000256" key="6">
    <source>
        <dbReference type="ARBA" id="ARBA00022723"/>
    </source>
</evidence>
<keyword evidence="7 15" id="KW-0274">FAD</keyword>
<dbReference type="Pfam" id="PF05187">
    <property type="entry name" value="Fer4_ETF_QO"/>
    <property type="match status" value="1"/>
</dbReference>
<dbReference type="OrthoDB" id="9766632at2"/>
<dbReference type="SUPFAM" id="SSF54373">
    <property type="entry name" value="FAD-linked reductases, C-terminal domain"/>
    <property type="match status" value="1"/>
</dbReference>
<evidence type="ECO:0000256" key="7">
    <source>
        <dbReference type="ARBA" id="ARBA00022827"/>
    </source>
</evidence>
<dbReference type="Gene3D" id="3.30.70.20">
    <property type="match status" value="1"/>
</dbReference>
<evidence type="ECO:0000313" key="18">
    <source>
        <dbReference type="Proteomes" id="UP000247565"/>
    </source>
</evidence>
<keyword evidence="5 15" id="KW-0285">Flavoprotein</keyword>
<proteinExistence type="predicted"/>
<evidence type="ECO:0000259" key="16">
    <source>
        <dbReference type="PROSITE" id="PS51379"/>
    </source>
</evidence>
<evidence type="ECO:0000256" key="1">
    <source>
        <dbReference type="ARBA" id="ARBA00001974"/>
    </source>
</evidence>
<dbReference type="InterPro" id="IPR040156">
    <property type="entry name" value="ETF-QO"/>
</dbReference>
<feature type="domain" description="4Fe-4S ferredoxin-type" evidence="16">
    <location>
        <begin position="507"/>
        <end position="536"/>
    </location>
</feature>
<dbReference type="AlphaFoldDB" id="A0A318N1K8"/>
<keyword evidence="4 15" id="KW-0813">Transport</keyword>
<name>A0A318N1K8_9PROT</name>
<keyword evidence="14" id="KW-0472">Membrane</keyword>
<dbReference type="Pfam" id="PF13450">
    <property type="entry name" value="NAD_binding_8"/>
    <property type="match status" value="1"/>
</dbReference>
<dbReference type="RefSeq" id="WP_110439194.1">
    <property type="nucleotide sequence ID" value="NZ_CP046393.1"/>
</dbReference>
<dbReference type="SUPFAM" id="SSF54862">
    <property type="entry name" value="4Fe-4S ferredoxins"/>
    <property type="match status" value="1"/>
</dbReference>
<dbReference type="GO" id="GO:0016020">
    <property type="term" value="C:membrane"/>
    <property type="evidence" value="ECO:0007669"/>
    <property type="project" value="UniProtKB-SubCell"/>
</dbReference>
<evidence type="ECO:0000256" key="12">
    <source>
        <dbReference type="ARBA" id="ARBA00023014"/>
    </source>
</evidence>
<dbReference type="FunFam" id="3.30.70.20:FF:000015">
    <property type="entry name" value="Electron transfer flavoprotein-ubiquinone oxidoreductase"/>
    <property type="match status" value="1"/>
</dbReference>
<dbReference type="PANTHER" id="PTHR10617">
    <property type="entry name" value="ELECTRON TRANSFER FLAVOPROTEIN-UBIQUINONE OXIDOREDUCTASE"/>
    <property type="match status" value="1"/>
</dbReference>
<keyword evidence="6 15" id="KW-0479">Metal-binding</keyword>
<evidence type="ECO:0000256" key="14">
    <source>
        <dbReference type="ARBA" id="ARBA00023136"/>
    </source>
</evidence>
<dbReference type="SUPFAM" id="SSF51905">
    <property type="entry name" value="FAD/NAD(P)-binding domain"/>
    <property type="match status" value="1"/>
</dbReference>
<comment type="cofactor">
    <cofactor evidence="15">
        <name>[4Fe-4S] cluster</name>
        <dbReference type="ChEBI" id="CHEBI:49883"/>
    </cofactor>
    <text evidence="15">Binds 1 [4Fe-4S] cluster.</text>
</comment>
<organism evidence="17 18">
    <name type="scientific">Commensalibacter melissae</name>
    <dbReference type="NCBI Taxonomy" id="2070537"/>
    <lineage>
        <taxon>Bacteria</taxon>
        <taxon>Pseudomonadati</taxon>
        <taxon>Pseudomonadota</taxon>
        <taxon>Alphaproteobacteria</taxon>
        <taxon>Acetobacterales</taxon>
        <taxon>Acetobacteraceae</taxon>
    </lineage>
</organism>
<reference evidence="17 18" key="1">
    <citation type="submission" date="2018-05" db="EMBL/GenBank/DDBJ databases">
        <title>Reference genomes for bee gut microbiota database.</title>
        <authorList>
            <person name="Ellegaard K.M."/>
        </authorList>
    </citation>
    <scope>NUCLEOTIDE SEQUENCE [LARGE SCALE GENOMIC DNA]</scope>
    <source>
        <strain evidence="17 18">ESL0284</strain>
    </source>
</reference>
<evidence type="ECO:0000256" key="2">
    <source>
        <dbReference type="ARBA" id="ARBA00002819"/>
    </source>
</evidence>
<dbReference type="Proteomes" id="UP000247565">
    <property type="component" value="Unassembled WGS sequence"/>
</dbReference>
<evidence type="ECO:0000313" key="17">
    <source>
        <dbReference type="EMBL" id="PXZ00271.1"/>
    </source>
</evidence>
<dbReference type="PRINTS" id="PR00420">
    <property type="entry name" value="RNGMNOXGNASE"/>
</dbReference>
<dbReference type="EC" id="1.5.5.1" evidence="15"/>
<dbReference type="Gene3D" id="3.50.50.60">
    <property type="entry name" value="FAD/NAD(P)-binding domain"/>
    <property type="match status" value="1"/>
</dbReference>
<evidence type="ECO:0000256" key="4">
    <source>
        <dbReference type="ARBA" id="ARBA00022448"/>
    </source>
</evidence>
<dbReference type="InterPro" id="IPR049398">
    <property type="entry name" value="ETF-QO/FixC_UQ-bd"/>
</dbReference>
<evidence type="ECO:0000256" key="11">
    <source>
        <dbReference type="ARBA" id="ARBA00023004"/>
    </source>
</evidence>
<evidence type="ECO:0000256" key="13">
    <source>
        <dbReference type="ARBA" id="ARBA00023075"/>
    </source>
</evidence>
<dbReference type="EMBL" id="QGLT01000003">
    <property type="protein sequence ID" value="PXZ00271.1"/>
    <property type="molecule type" value="Genomic_DNA"/>
</dbReference>
<evidence type="ECO:0000256" key="8">
    <source>
        <dbReference type="ARBA" id="ARBA00022946"/>
    </source>
</evidence>
<comment type="function">
    <text evidence="2 15">Accepts electrons from ETF and reduces ubiquinone.</text>
</comment>
<dbReference type="GO" id="GO:0004174">
    <property type="term" value="F:electron-transferring-flavoprotein dehydrogenase activity"/>
    <property type="evidence" value="ECO:0007669"/>
    <property type="project" value="UniProtKB-UniRule"/>
</dbReference>
<keyword evidence="12 15" id="KW-0411">Iron-sulfur</keyword>